<feature type="compositionally biased region" description="Polar residues" evidence="1">
    <location>
        <begin position="235"/>
        <end position="246"/>
    </location>
</feature>
<feature type="domain" description="SPOR" evidence="3">
    <location>
        <begin position="247"/>
        <end position="331"/>
    </location>
</feature>
<evidence type="ECO:0000259" key="3">
    <source>
        <dbReference type="PROSITE" id="PS51724"/>
    </source>
</evidence>
<dbReference type="Gene3D" id="3.30.70.1070">
    <property type="entry name" value="Sporulation related repeat"/>
    <property type="match status" value="1"/>
</dbReference>
<keyword evidence="2" id="KW-1133">Transmembrane helix</keyword>
<evidence type="ECO:0000313" key="5">
    <source>
        <dbReference type="Proteomes" id="UP001062901"/>
    </source>
</evidence>
<accession>A0ABQ0NZ70</accession>
<dbReference type="InterPro" id="IPR007730">
    <property type="entry name" value="SPOR-like_dom"/>
</dbReference>
<keyword evidence="2" id="KW-0472">Membrane</keyword>
<organism evidence="4 5">
    <name type="scientific">Saccharibacter floricola DSM 15669</name>
    <dbReference type="NCBI Taxonomy" id="1123227"/>
    <lineage>
        <taxon>Bacteria</taxon>
        <taxon>Pseudomonadati</taxon>
        <taxon>Pseudomonadota</taxon>
        <taxon>Alphaproteobacteria</taxon>
        <taxon>Acetobacterales</taxon>
        <taxon>Acetobacteraceae</taxon>
        <taxon>Saccharibacter</taxon>
    </lineage>
</organism>
<dbReference type="RefSeq" id="WP_018979117.1">
    <property type="nucleotide sequence ID" value="NZ_BAQD01000015.1"/>
</dbReference>
<sequence>MDEQDDKHAEAVTAPRQDERLNNSPYADGPRARLGSAPEGEGAGPPLGPSRGGAFSAILGHDPATRKLMGFALALVAVLLLIAGIWSLIGNRHQGIPVIGPPAFAVKDRPTDPGGMQIMSDDTAHSDVTGTGAVHLAPPPEQPDARLLAHREETGAQPAAARPAGEAVNTPSSSQPQPQTQQQTAAPSQQPSAPAEAPSSHVASPVPPHDAHKDVEKAAPKTSALSPPVAPQAEEASSSDTPATDETSAEGRYQVQLGALDSQAKAEHAWASFQHKAPDIVGGHTPRYQAISRNGKNFVRLRIGGFANAKAARHFCARLHAQSLACAPVAF</sequence>
<evidence type="ECO:0000256" key="2">
    <source>
        <dbReference type="SAM" id="Phobius"/>
    </source>
</evidence>
<evidence type="ECO:0000313" key="4">
    <source>
        <dbReference type="EMBL" id="GBQ06932.1"/>
    </source>
</evidence>
<feature type="region of interest" description="Disordered" evidence="1">
    <location>
        <begin position="1"/>
        <end position="49"/>
    </location>
</feature>
<feature type="transmembrane region" description="Helical" evidence="2">
    <location>
        <begin position="68"/>
        <end position="89"/>
    </location>
</feature>
<comment type="caution">
    <text evidence="4">The sequence shown here is derived from an EMBL/GenBank/DDBJ whole genome shotgun (WGS) entry which is preliminary data.</text>
</comment>
<keyword evidence="2" id="KW-0812">Transmembrane</keyword>
<dbReference type="PROSITE" id="PS51724">
    <property type="entry name" value="SPOR"/>
    <property type="match status" value="1"/>
</dbReference>
<gene>
    <name evidence="4" type="ORF">AA15669_1154</name>
</gene>
<dbReference type="Pfam" id="PF05036">
    <property type="entry name" value="SPOR"/>
    <property type="match status" value="1"/>
</dbReference>
<feature type="compositionally biased region" description="Basic and acidic residues" evidence="1">
    <location>
        <begin position="209"/>
        <end position="219"/>
    </location>
</feature>
<dbReference type="InterPro" id="IPR036680">
    <property type="entry name" value="SPOR-like_sf"/>
</dbReference>
<protein>
    <recommendedName>
        <fullName evidence="3">SPOR domain-containing protein</fullName>
    </recommendedName>
</protein>
<feature type="compositionally biased region" description="Basic and acidic residues" evidence="1">
    <location>
        <begin position="1"/>
        <end position="21"/>
    </location>
</feature>
<dbReference type="SUPFAM" id="SSF110997">
    <property type="entry name" value="Sporulation related repeat"/>
    <property type="match status" value="1"/>
</dbReference>
<feature type="compositionally biased region" description="Low complexity" evidence="1">
    <location>
        <begin position="155"/>
        <end position="204"/>
    </location>
</feature>
<name>A0ABQ0NZ70_9PROT</name>
<evidence type="ECO:0000256" key="1">
    <source>
        <dbReference type="SAM" id="MobiDB-lite"/>
    </source>
</evidence>
<keyword evidence="5" id="KW-1185">Reference proteome</keyword>
<proteinExistence type="predicted"/>
<dbReference type="EMBL" id="BAQD01000015">
    <property type="protein sequence ID" value="GBQ06932.1"/>
    <property type="molecule type" value="Genomic_DNA"/>
</dbReference>
<dbReference type="Proteomes" id="UP001062901">
    <property type="component" value="Unassembled WGS sequence"/>
</dbReference>
<reference evidence="4" key="1">
    <citation type="submission" date="2013-04" db="EMBL/GenBank/DDBJ databases">
        <title>The genome sequencing project of 58 acetic acid bacteria.</title>
        <authorList>
            <person name="Okamoto-Kainuma A."/>
            <person name="Ishikawa M."/>
            <person name="Umino S."/>
            <person name="Koizumi Y."/>
            <person name="Shiwa Y."/>
            <person name="Yoshikawa H."/>
            <person name="Matsutani M."/>
            <person name="Matsushita K."/>
        </authorList>
    </citation>
    <scope>NUCLEOTIDE SEQUENCE</scope>
    <source>
        <strain evidence="4">DSM 15669</strain>
    </source>
</reference>
<feature type="region of interest" description="Disordered" evidence="1">
    <location>
        <begin position="121"/>
        <end position="142"/>
    </location>
</feature>
<feature type="region of interest" description="Disordered" evidence="1">
    <location>
        <begin position="154"/>
        <end position="249"/>
    </location>
</feature>